<organism evidence="3 4">
    <name type="scientific">Aphanomyces stellatus</name>
    <dbReference type="NCBI Taxonomy" id="120398"/>
    <lineage>
        <taxon>Eukaryota</taxon>
        <taxon>Sar</taxon>
        <taxon>Stramenopiles</taxon>
        <taxon>Oomycota</taxon>
        <taxon>Saprolegniomycetes</taxon>
        <taxon>Saprolegniales</taxon>
        <taxon>Verrucalvaceae</taxon>
        <taxon>Aphanomyces</taxon>
    </lineage>
</organism>
<evidence type="ECO:0000313" key="2">
    <source>
        <dbReference type="EMBL" id="KAF0717004.1"/>
    </source>
</evidence>
<sequence length="119" mass="13228">MSYSDVEVAAERGHVAVLEYLVDGDARLRQSQQVDGTYFGLTPKRMDTFARLNVADAAERNGCLAVADCLMRHGAPNAGVHVWRRRFAMARVYMSLGMMSIVELVHVVRVFVLLLVCGE</sequence>
<reference evidence="2" key="2">
    <citation type="submission" date="2019-06" db="EMBL/GenBank/DDBJ databases">
        <title>Genomics analysis of Aphanomyces spp. identifies a new class of oomycete effector associated with host adaptation.</title>
        <authorList>
            <person name="Gaulin E."/>
        </authorList>
    </citation>
    <scope>NUCLEOTIDE SEQUENCE</scope>
    <source>
        <strain evidence="2">CBS 578.67</strain>
    </source>
</reference>
<gene>
    <name evidence="3" type="primary">Aste57867_2546</name>
    <name evidence="2" type="ORF">As57867_002539</name>
    <name evidence="3" type="ORF">ASTE57867_2546</name>
</gene>
<evidence type="ECO:0000313" key="3">
    <source>
        <dbReference type="EMBL" id="VFT79743.1"/>
    </source>
</evidence>
<reference evidence="3 4" key="1">
    <citation type="submission" date="2019-03" db="EMBL/GenBank/DDBJ databases">
        <authorList>
            <person name="Gaulin E."/>
            <person name="Dumas B."/>
        </authorList>
    </citation>
    <scope>NUCLEOTIDE SEQUENCE [LARGE SCALE GENOMIC DNA]</scope>
    <source>
        <strain evidence="3">CBS 568.67</strain>
    </source>
</reference>
<dbReference type="Proteomes" id="UP000332933">
    <property type="component" value="Unassembled WGS sequence"/>
</dbReference>
<keyword evidence="1" id="KW-0812">Transmembrane</keyword>
<keyword evidence="1" id="KW-1133">Transmembrane helix</keyword>
<name>A0A485K7V3_9STRA</name>
<dbReference type="AlphaFoldDB" id="A0A485K7V3"/>
<keyword evidence="4" id="KW-1185">Reference proteome</keyword>
<protein>
    <submittedName>
        <fullName evidence="3">Aste57867_2546 protein</fullName>
    </submittedName>
</protein>
<evidence type="ECO:0000256" key="1">
    <source>
        <dbReference type="SAM" id="Phobius"/>
    </source>
</evidence>
<evidence type="ECO:0000313" key="4">
    <source>
        <dbReference type="Proteomes" id="UP000332933"/>
    </source>
</evidence>
<dbReference type="EMBL" id="CAADRA010000317">
    <property type="protein sequence ID" value="VFT79743.1"/>
    <property type="molecule type" value="Genomic_DNA"/>
</dbReference>
<feature type="transmembrane region" description="Helical" evidence="1">
    <location>
        <begin position="92"/>
        <end position="116"/>
    </location>
</feature>
<keyword evidence="1" id="KW-0472">Membrane</keyword>
<proteinExistence type="predicted"/>
<dbReference type="EMBL" id="VJMH01000317">
    <property type="protein sequence ID" value="KAF0717004.1"/>
    <property type="molecule type" value="Genomic_DNA"/>
</dbReference>
<accession>A0A485K7V3</accession>